<dbReference type="EMBL" id="JABEBT010000024">
    <property type="protein sequence ID" value="KAF7636998.1"/>
    <property type="molecule type" value="Genomic_DNA"/>
</dbReference>
<keyword evidence="2" id="KW-1185">Reference proteome</keyword>
<evidence type="ECO:0008006" key="3">
    <source>
        <dbReference type="Google" id="ProtNLM"/>
    </source>
</evidence>
<name>A0A8S9ZUW8_9BILA</name>
<sequence>MNSLLDIQSIEAMEVDGNGDNPIKGNIVQQGVTIIQNQQITNWVGRVQELIMKKRIVCKWNDAYTCQNEKTNNIMHNCKLQFDILDSTANNLLKRLEADSQARNKKMAKQLAFCKIHELLIAEYGHFNQLNEREIKSKDNLIVIDEQISKEVLVVDDKEKKEISNNDTTTNTITTQISSLSTNKFSLTLSPNDLQELEHIERSQDWDETIDIRLLLSDLLNDRAVNTPRSERLLRCILKGKNPQVERVFYKPELNFIESFKSEDNDNFQIYLEIFVIHNNKKILLCTFGGEGKDKQGARDDASWQAMEYLYVYGGFAPRGKKEY</sequence>
<accession>A0A8S9ZUW8</accession>
<dbReference type="Proteomes" id="UP000605970">
    <property type="component" value="Unassembled WGS sequence"/>
</dbReference>
<protein>
    <recommendedName>
        <fullName evidence="3">DRBM domain-containing protein</fullName>
    </recommendedName>
</protein>
<dbReference type="OrthoDB" id="5863565at2759"/>
<evidence type="ECO:0000313" key="2">
    <source>
        <dbReference type="Proteomes" id="UP000605970"/>
    </source>
</evidence>
<comment type="caution">
    <text evidence="1">The sequence shown here is derived from an EMBL/GenBank/DDBJ whole genome shotgun (WGS) entry which is preliminary data.</text>
</comment>
<organism evidence="1 2">
    <name type="scientific">Meloidogyne graminicola</name>
    <dbReference type="NCBI Taxonomy" id="189291"/>
    <lineage>
        <taxon>Eukaryota</taxon>
        <taxon>Metazoa</taxon>
        <taxon>Ecdysozoa</taxon>
        <taxon>Nematoda</taxon>
        <taxon>Chromadorea</taxon>
        <taxon>Rhabditida</taxon>
        <taxon>Tylenchina</taxon>
        <taxon>Tylenchomorpha</taxon>
        <taxon>Tylenchoidea</taxon>
        <taxon>Meloidogynidae</taxon>
        <taxon>Meloidogyninae</taxon>
        <taxon>Meloidogyne</taxon>
    </lineage>
</organism>
<proteinExistence type="predicted"/>
<dbReference type="AlphaFoldDB" id="A0A8S9ZUW8"/>
<reference evidence="1" key="1">
    <citation type="journal article" date="2020" name="Ecol. Evol.">
        <title>Genome structure and content of the rice root-knot nematode (Meloidogyne graminicola).</title>
        <authorList>
            <person name="Phan N.T."/>
            <person name="Danchin E.G.J."/>
            <person name="Klopp C."/>
            <person name="Perfus-Barbeoch L."/>
            <person name="Kozlowski D.K."/>
            <person name="Koutsovoulos G.D."/>
            <person name="Lopez-Roques C."/>
            <person name="Bouchez O."/>
            <person name="Zahm M."/>
            <person name="Besnard G."/>
            <person name="Bellafiore S."/>
        </authorList>
    </citation>
    <scope>NUCLEOTIDE SEQUENCE</scope>
    <source>
        <strain evidence="1">VN-18</strain>
    </source>
</reference>
<evidence type="ECO:0000313" key="1">
    <source>
        <dbReference type="EMBL" id="KAF7636998.1"/>
    </source>
</evidence>
<gene>
    <name evidence="1" type="ORF">Mgra_00003577</name>
</gene>